<dbReference type="Proteomes" id="UP001154322">
    <property type="component" value="Unassembled WGS sequence"/>
</dbReference>
<proteinExistence type="predicted"/>
<name>A0ABN8UC23_9BACL</name>
<comment type="caution">
    <text evidence="1">The sequence shown here is derived from an EMBL/GenBank/DDBJ whole genome shotgun (WGS) entry which is preliminary data.</text>
</comment>
<accession>A0ABN8UC23</accession>
<dbReference type="EMBL" id="CALYLO010000007">
    <property type="protein sequence ID" value="CAH8247594.1"/>
    <property type="molecule type" value="Genomic_DNA"/>
</dbReference>
<keyword evidence="2" id="KW-1185">Reference proteome</keyword>
<evidence type="ECO:0000313" key="1">
    <source>
        <dbReference type="EMBL" id="CAH8247594.1"/>
    </source>
</evidence>
<gene>
    <name evidence="1" type="ORF">WJ0W_004843</name>
</gene>
<reference evidence="1" key="1">
    <citation type="submission" date="2022-06" db="EMBL/GenBank/DDBJ databases">
        <authorList>
            <person name="Dietemann V."/>
            <person name="Ory F."/>
            <person name="Dainat B."/>
            <person name="Oberhansli S."/>
        </authorList>
    </citation>
    <scope>NUCLEOTIDE SEQUENCE</scope>
    <source>
        <strain evidence="1">Ena-SAMPLE-TAB-26-04-2022-14:26:32:270-5432</strain>
    </source>
</reference>
<organism evidence="1 2">
    <name type="scientific">Paenibacillus melissococcoides</name>
    <dbReference type="NCBI Taxonomy" id="2912268"/>
    <lineage>
        <taxon>Bacteria</taxon>
        <taxon>Bacillati</taxon>
        <taxon>Bacillota</taxon>
        <taxon>Bacilli</taxon>
        <taxon>Bacillales</taxon>
        <taxon>Paenibacillaceae</taxon>
        <taxon>Paenibacillus</taxon>
    </lineage>
</organism>
<evidence type="ECO:0000313" key="2">
    <source>
        <dbReference type="Proteomes" id="UP001154322"/>
    </source>
</evidence>
<sequence>MADSVYVRANYRTLITGSLASRLAHYNARQYRSLFPMLRQHEENNPEMVCIPSHDPEAYEQYIPAGLQPQPF</sequence>
<dbReference type="RefSeq" id="WP_213428556.1">
    <property type="nucleotide sequence ID" value="NZ_AP031286.1"/>
</dbReference>
<protein>
    <submittedName>
        <fullName evidence="1">Uncharacterized protein</fullName>
    </submittedName>
</protein>